<protein>
    <submittedName>
        <fullName evidence="2">Uncharacterized protein</fullName>
    </submittedName>
</protein>
<dbReference type="EMBL" id="JACGCI010000269">
    <property type="protein sequence ID" value="KAF6741295.1"/>
    <property type="molecule type" value="Genomic_DNA"/>
</dbReference>
<organism evidence="2 3">
    <name type="scientific">Ephemerocybe angulata</name>
    <dbReference type="NCBI Taxonomy" id="980116"/>
    <lineage>
        <taxon>Eukaryota</taxon>
        <taxon>Fungi</taxon>
        <taxon>Dikarya</taxon>
        <taxon>Basidiomycota</taxon>
        <taxon>Agaricomycotina</taxon>
        <taxon>Agaricomycetes</taxon>
        <taxon>Agaricomycetidae</taxon>
        <taxon>Agaricales</taxon>
        <taxon>Agaricineae</taxon>
        <taxon>Psathyrellaceae</taxon>
        <taxon>Ephemerocybe</taxon>
    </lineage>
</organism>
<comment type="caution">
    <text evidence="2">The sequence shown here is derived from an EMBL/GenBank/DDBJ whole genome shotgun (WGS) entry which is preliminary data.</text>
</comment>
<evidence type="ECO:0000313" key="2">
    <source>
        <dbReference type="EMBL" id="KAF6761075.1"/>
    </source>
</evidence>
<evidence type="ECO:0000313" key="1">
    <source>
        <dbReference type="EMBL" id="KAF6741295.1"/>
    </source>
</evidence>
<keyword evidence="3" id="KW-1185">Reference proteome</keyword>
<sequence length="268" mass="29796">MLLLILDRSNAVISGSVALELVHPTGLIPNNLDLFCPSTEANALCSFLISRNYVPVPNTIVYPLIIDDIPGQNCIEAFRTLRHAVRESIIHVIVSTSSSPLPPIFSAHSTFMMNFISANGVYSCYPTLTTQNLGVRNVTDKMVKVQPRRELDQAKYERRGFSFVEGCPPLAETRATPHPVGEECLHRTRTLTDSITAALPFDIFRSSSSFWPKTEWRLGCKLKLSGEEIVTAETLIEVHCDGDDDWIHGNNVGRLSVAERAIFRTLTI</sequence>
<dbReference type="EMBL" id="JACGCI010000010">
    <property type="protein sequence ID" value="KAF6761075.1"/>
    <property type="molecule type" value="Genomic_DNA"/>
</dbReference>
<gene>
    <name evidence="2" type="ORF">DFP72DRAFT_880026</name>
    <name evidence="1" type="ORF">DFP72DRAFT_945926</name>
</gene>
<dbReference type="AlphaFoldDB" id="A0A8H6MAG3"/>
<evidence type="ECO:0000313" key="3">
    <source>
        <dbReference type="Proteomes" id="UP000521943"/>
    </source>
</evidence>
<feature type="non-terminal residue" evidence="2">
    <location>
        <position position="1"/>
    </location>
</feature>
<dbReference type="Proteomes" id="UP000521943">
    <property type="component" value="Unassembled WGS sequence"/>
</dbReference>
<dbReference type="OrthoDB" id="3067340at2759"/>
<accession>A0A8H6MAG3</accession>
<reference evidence="2 3" key="1">
    <citation type="submission" date="2020-07" db="EMBL/GenBank/DDBJ databases">
        <title>Comparative genomics of pyrophilous fungi reveals a link between fire events and developmental genes.</title>
        <authorList>
            <consortium name="DOE Joint Genome Institute"/>
            <person name="Steindorff A.S."/>
            <person name="Carver A."/>
            <person name="Calhoun S."/>
            <person name="Stillman K."/>
            <person name="Liu H."/>
            <person name="Lipzen A."/>
            <person name="Pangilinan J."/>
            <person name="Labutti K."/>
            <person name="Bruns T.D."/>
            <person name="Grigoriev I.V."/>
        </authorList>
    </citation>
    <scope>NUCLEOTIDE SEQUENCE [LARGE SCALE GENOMIC DNA]</scope>
    <source>
        <strain evidence="2 3">CBS 144469</strain>
    </source>
</reference>
<name>A0A8H6MAG3_9AGAR</name>
<proteinExistence type="predicted"/>